<sequence>MRRINFFMIPLIMEYEISDIVIIYIRNQFNPFLKIGDRIYYQVETGLPHPIAECLITHLDLYYQYELKEDPDMTNRFYYEIQDLNCHSNV</sequence>
<proteinExistence type="predicted"/>
<protein>
    <submittedName>
        <fullName evidence="1">Uncharacterized protein</fullName>
    </submittedName>
</protein>
<gene>
    <name evidence="1" type="ORF">SAMN05421820_111149</name>
</gene>
<dbReference type="Proteomes" id="UP000183200">
    <property type="component" value="Unassembled WGS sequence"/>
</dbReference>
<reference evidence="2" key="1">
    <citation type="submission" date="2016-10" db="EMBL/GenBank/DDBJ databases">
        <authorList>
            <person name="Varghese N."/>
            <person name="Submissions S."/>
        </authorList>
    </citation>
    <scope>NUCLEOTIDE SEQUENCE [LARGE SCALE GENOMIC DNA]</scope>
    <source>
        <strain evidence="2">DSM 19110</strain>
    </source>
</reference>
<keyword evidence="2" id="KW-1185">Reference proteome</keyword>
<dbReference type="EMBL" id="FNGY01000011">
    <property type="protein sequence ID" value="SDO06481.1"/>
    <property type="molecule type" value="Genomic_DNA"/>
</dbReference>
<accession>A0A1H0GI92</accession>
<evidence type="ECO:0000313" key="1">
    <source>
        <dbReference type="EMBL" id="SDO06481.1"/>
    </source>
</evidence>
<organism evidence="1 2">
    <name type="scientific">Pedobacter steynii</name>
    <dbReference type="NCBI Taxonomy" id="430522"/>
    <lineage>
        <taxon>Bacteria</taxon>
        <taxon>Pseudomonadati</taxon>
        <taxon>Bacteroidota</taxon>
        <taxon>Sphingobacteriia</taxon>
        <taxon>Sphingobacteriales</taxon>
        <taxon>Sphingobacteriaceae</taxon>
        <taxon>Pedobacter</taxon>
    </lineage>
</organism>
<evidence type="ECO:0000313" key="2">
    <source>
        <dbReference type="Proteomes" id="UP000183200"/>
    </source>
</evidence>
<dbReference type="RefSeq" id="WP_074611911.1">
    <property type="nucleotide sequence ID" value="NZ_FNGY01000011.1"/>
</dbReference>
<dbReference type="AlphaFoldDB" id="A0A1H0GI92"/>
<name>A0A1H0GI92_9SPHI</name>